<protein>
    <submittedName>
        <fullName evidence="3">Uncharacterized protein</fullName>
    </submittedName>
</protein>
<dbReference type="EMBL" id="CAEKKB010000004">
    <property type="protein sequence ID" value="CAB4308992.1"/>
    <property type="molecule type" value="Genomic_DNA"/>
</dbReference>
<gene>
    <name evidence="3" type="ORF">ORAREDHAP_LOCUS29543</name>
</gene>
<feature type="transmembrane region" description="Helical" evidence="2">
    <location>
        <begin position="6"/>
        <end position="29"/>
    </location>
</feature>
<evidence type="ECO:0000256" key="2">
    <source>
        <dbReference type="SAM" id="Phobius"/>
    </source>
</evidence>
<keyword evidence="2" id="KW-0472">Membrane</keyword>
<evidence type="ECO:0000313" key="3">
    <source>
        <dbReference type="EMBL" id="CAB4308992.1"/>
    </source>
</evidence>
<organism evidence="3 4">
    <name type="scientific">Prunus armeniaca</name>
    <name type="common">Apricot</name>
    <name type="synonym">Armeniaca vulgaris</name>
    <dbReference type="NCBI Taxonomy" id="36596"/>
    <lineage>
        <taxon>Eukaryota</taxon>
        <taxon>Viridiplantae</taxon>
        <taxon>Streptophyta</taxon>
        <taxon>Embryophyta</taxon>
        <taxon>Tracheophyta</taxon>
        <taxon>Spermatophyta</taxon>
        <taxon>Magnoliopsida</taxon>
        <taxon>eudicotyledons</taxon>
        <taxon>Gunneridae</taxon>
        <taxon>Pentapetalae</taxon>
        <taxon>rosids</taxon>
        <taxon>fabids</taxon>
        <taxon>Rosales</taxon>
        <taxon>Rosaceae</taxon>
        <taxon>Amygdaloideae</taxon>
        <taxon>Amygdaleae</taxon>
        <taxon>Prunus</taxon>
    </lineage>
</organism>
<feature type="compositionally biased region" description="Gly residues" evidence="1">
    <location>
        <begin position="84"/>
        <end position="99"/>
    </location>
</feature>
<accession>A0A6J5XAE0</accession>
<dbReference type="AlphaFoldDB" id="A0A6J5XAE0"/>
<evidence type="ECO:0000313" key="4">
    <source>
        <dbReference type="Proteomes" id="UP000507245"/>
    </source>
</evidence>
<proteinExistence type="predicted"/>
<keyword evidence="4" id="KW-1185">Reference proteome</keyword>
<reference evidence="4" key="1">
    <citation type="journal article" date="2020" name="Genome Biol.">
        <title>Gamete binning: chromosome-level and haplotype-resolved genome assembly enabled by high-throughput single-cell sequencing of gamete genomes.</title>
        <authorList>
            <person name="Campoy J.A."/>
            <person name="Sun H."/>
            <person name="Goel M."/>
            <person name="Jiao W.-B."/>
            <person name="Folz-Donahue K."/>
            <person name="Wang N."/>
            <person name="Rubio M."/>
            <person name="Liu C."/>
            <person name="Kukat C."/>
            <person name="Ruiz D."/>
            <person name="Huettel B."/>
            <person name="Schneeberger K."/>
        </authorList>
    </citation>
    <scope>NUCLEOTIDE SEQUENCE [LARGE SCALE GENOMIC DNA]</scope>
    <source>
        <strain evidence="4">cv. Rojo Pasion</strain>
    </source>
</reference>
<keyword evidence="2" id="KW-0812">Transmembrane</keyword>
<feature type="region of interest" description="Disordered" evidence="1">
    <location>
        <begin position="65"/>
        <end position="106"/>
    </location>
</feature>
<evidence type="ECO:0000256" key="1">
    <source>
        <dbReference type="SAM" id="MobiDB-lite"/>
    </source>
</evidence>
<dbReference type="Proteomes" id="UP000507245">
    <property type="component" value="Unassembled WGS sequence"/>
</dbReference>
<name>A0A6J5XAE0_PRUAR</name>
<keyword evidence="2" id="KW-1133">Transmembrane helix</keyword>
<sequence>MASDAAIVTWYLSALSHIFHYAIVVLCYYGARVKMDNWESGTTRRRRHAIQGGYANQASISPGMMGSYGNQGAMQGGYPNPQIGQGGSGRGQHGVGQSGGAPYLGH</sequence>